<comment type="caution">
    <text evidence="1">The sequence shown here is derived from an EMBL/GenBank/DDBJ whole genome shotgun (WGS) entry which is preliminary data.</text>
</comment>
<dbReference type="OrthoDB" id="715887at2759"/>
<dbReference type="Proteomes" id="UP000823388">
    <property type="component" value="Chromosome 1K"/>
</dbReference>
<accession>A0A8T0X986</accession>
<reference evidence="1" key="1">
    <citation type="submission" date="2020-05" db="EMBL/GenBank/DDBJ databases">
        <title>WGS assembly of Panicum virgatum.</title>
        <authorList>
            <person name="Lovell J.T."/>
            <person name="Jenkins J."/>
            <person name="Shu S."/>
            <person name="Juenger T.E."/>
            <person name="Schmutz J."/>
        </authorList>
    </citation>
    <scope>NUCLEOTIDE SEQUENCE</scope>
    <source>
        <strain evidence="1">AP13</strain>
    </source>
</reference>
<protein>
    <submittedName>
        <fullName evidence="1">Uncharacterized protein</fullName>
    </submittedName>
</protein>
<dbReference type="AlphaFoldDB" id="A0A8T0X986"/>
<keyword evidence="2" id="KW-1185">Reference proteome</keyword>
<sequence length="210" mass="23641">MARTGTTSEQVPAIIDIDRKVLFDAVSKKLALIIDDREILEIRPNDYSCKIQVSGIPCNDGRDRTTKTFYGDFAPMPSQAVENAYNEVLKYLTSENIIAIMDFNYPALLHTKKDLDETVARLMMADFIETEYDMSLSHVKSGYNIILSKLDDISMKLSDVLPITISHQPDEDNEQVPINVQYTGPANPNEPCAVLAKFLVDLRKTTISFM</sequence>
<evidence type="ECO:0000313" key="1">
    <source>
        <dbReference type="EMBL" id="KAG2656670.1"/>
    </source>
</evidence>
<gene>
    <name evidence="1" type="ORF">PVAP13_1KG100700</name>
</gene>
<name>A0A8T0X986_PANVG</name>
<evidence type="ECO:0000313" key="2">
    <source>
        <dbReference type="Proteomes" id="UP000823388"/>
    </source>
</evidence>
<organism evidence="1 2">
    <name type="scientific">Panicum virgatum</name>
    <name type="common">Blackwell switchgrass</name>
    <dbReference type="NCBI Taxonomy" id="38727"/>
    <lineage>
        <taxon>Eukaryota</taxon>
        <taxon>Viridiplantae</taxon>
        <taxon>Streptophyta</taxon>
        <taxon>Embryophyta</taxon>
        <taxon>Tracheophyta</taxon>
        <taxon>Spermatophyta</taxon>
        <taxon>Magnoliopsida</taxon>
        <taxon>Liliopsida</taxon>
        <taxon>Poales</taxon>
        <taxon>Poaceae</taxon>
        <taxon>PACMAD clade</taxon>
        <taxon>Panicoideae</taxon>
        <taxon>Panicodae</taxon>
        <taxon>Paniceae</taxon>
        <taxon>Panicinae</taxon>
        <taxon>Panicum</taxon>
        <taxon>Panicum sect. Hiantes</taxon>
    </lineage>
</organism>
<dbReference type="EMBL" id="CM029037">
    <property type="protein sequence ID" value="KAG2656670.1"/>
    <property type="molecule type" value="Genomic_DNA"/>
</dbReference>
<proteinExistence type="predicted"/>